<dbReference type="Pfam" id="PF21787">
    <property type="entry name" value="TNP-like_RNaseH_N"/>
    <property type="match status" value="1"/>
</dbReference>
<dbReference type="InterPro" id="IPR048365">
    <property type="entry name" value="TNP-like_RNaseH_N"/>
</dbReference>
<dbReference type="AlphaFoldDB" id="A0AAE1LKZ2"/>
<organism evidence="2 3">
    <name type="scientific">Frankliniella fusca</name>
    <dbReference type="NCBI Taxonomy" id="407009"/>
    <lineage>
        <taxon>Eukaryota</taxon>
        <taxon>Metazoa</taxon>
        <taxon>Ecdysozoa</taxon>
        <taxon>Arthropoda</taxon>
        <taxon>Hexapoda</taxon>
        <taxon>Insecta</taxon>
        <taxon>Pterygota</taxon>
        <taxon>Neoptera</taxon>
        <taxon>Paraneoptera</taxon>
        <taxon>Thysanoptera</taxon>
        <taxon>Terebrantia</taxon>
        <taxon>Thripoidea</taxon>
        <taxon>Thripidae</taxon>
        <taxon>Frankliniella</taxon>
    </lineage>
</organism>
<proteinExistence type="predicted"/>
<accession>A0AAE1LKZ2</accession>
<evidence type="ECO:0000313" key="2">
    <source>
        <dbReference type="EMBL" id="KAK3924066.1"/>
    </source>
</evidence>
<dbReference type="EMBL" id="JAHWGI010001161">
    <property type="protein sequence ID" value="KAK3924066.1"/>
    <property type="molecule type" value="Genomic_DNA"/>
</dbReference>
<name>A0AAE1LKZ2_9NEOP</name>
<reference evidence="2" key="1">
    <citation type="submission" date="2021-07" db="EMBL/GenBank/DDBJ databases">
        <authorList>
            <person name="Catto M.A."/>
            <person name="Jacobson A."/>
            <person name="Kennedy G."/>
            <person name="Labadie P."/>
            <person name="Hunt B.G."/>
            <person name="Srinivasan R."/>
        </authorList>
    </citation>
    <scope>NUCLEOTIDE SEQUENCE</scope>
    <source>
        <strain evidence="2">PL_HMW_Pooled</strain>
        <tissue evidence="2">Head</tissue>
    </source>
</reference>
<feature type="domain" description="Transposable element P transposase-like RNase H" evidence="1">
    <location>
        <begin position="63"/>
        <end position="173"/>
    </location>
</feature>
<gene>
    <name evidence="2" type="ORF">KUF71_002396</name>
</gene>
<dbReference type="Proteomes" id="UP001219518">
    <property type="component" value="Unassembled WGS sequence"/>
</dbReference>
<evidence type="ECO:0000259" key="1">
    <source>
        <dbReference type="Pfam" id="PF21787"/>
    </source>
</evidence>
<sequence length="335" mass="38548">MSGVQKLDPASNRIARTALHYRQLACTYRTKLVIAQRSKKNMRKLTKRKFVDLVEELALSPAAKPGISEPFMKILKRKVDIMQDSDKHVILLFDEIFLRGRLFFNHSKGIVDGFESFGQRGRTNLVADHALVFMVQAIHNKWTQPVAFYFLSKTCPSTMLKLLIQDVVRALTSLDESLCKMSSLTLKHLNPQGRDKMRVSFAALVFSASVAKFMRALFKCSDGNKLTDSMDFADLCHNVDYYFDMCNGPRLNPKSEKAKPEQRINASPDSLHHIEWEKMYESLNKWTFIRKSDGTRHVPFCVRSWMENLKSYKIVCKKSFRDSSKPLLKVLKLAI</sequence>
<reference evidence="2" key="2">
    <citation type="journal article" date="2023" name="BMC Genomics">
        <title>Pest status, molecular evolution, and epigenetic factors derived from the genome assembly of Frankliniella fusca, a thysanopteran phytovirus vector.</title>
        <authorList>
            <person name="Catto M.A."/>
            <person name="Labadie P.E."/>
            <person name="Jacobson A.L."/>
            <person name="Kennedy G.G."/>
            <person name="Srinivasan R."/>
            <person name="Hunt B.G."/>
        </authorList>
    </citation>
    <scope>NUCLEOTIDE SEQUENCE</scope>
    <source>
        <strain evidence="2">PL_HMW_Pooled</strain>
    </source>
</reference>
<keyword evidence="3" id="KW-1185">Reference proteome</keyword>
<protein>
    <submittedName>
        <fullName evidence="2">DNA transposase</fullName>
    </submittedName>
</protein>
<comment type="caution">
    <text evidence="2">The sequence shown here is derived from an EMBL/GenBank/DDBJ whole genome shotgun (WGS) entry which is preliminary data.</text>
</comment>
<evidence type="ECO:0000313" key="3">
    <source>
        <dbReference type="Proteomes" id="UP001219518"/>
    </source>
</evidence>